<keyword evidence="1" id="KW-0812">Transmembrane</keyword>
<feature type="transmembrane region" description="Helical" evidence="1">
    <location>
        <begin position="66"/>
        <end position="83"/>
    </location>
</feature>
<evidence type="ECO:0000256" key="1">
    <source>
        <dbReference type="SAM" id="Phobius"/>
    </source>
</evidence>
<name>A0A2R4P357_9BACT</name>
<sequence>MLAIMKDEFIEYAQEAEDEIFKRRIKKATDNLSISDLIVKITSIASCFILIALLCLKNVVNINFDFWYLCASFTSLFVIFMVIQNSKAIDKTFQKKINNISKDDAFFEELEQDMTTHFVDLALSNINIKETAVRLIKEGNCEKAQAINAYIKNEQISLDQFINSLSYQALNEIIYEYKKAREEAVAREISDFIYAQKREIENTRLKEEKKLDFSNKNSNFVLGLE</sequence>
<gene>
    <name evidence="2" type="ORF">CCS77_2113</name>
</gene>
<reference evidence="2 3" key="1">
    <citation type="journal article" date="2018" name="Emerg. Microbes Infect.">
        <title>Genomic analysis of oral Campylobacter concisus strains identified a potential bacterial molecular marker associated with active Crohn's disease.</title>
        <authorList>
            <person name="Liu F."/>
            <person name="Ma R."/>
            <person name="Tay C.Y.A."/>
            <person name="Octavia S."/>
            <person name="Lan R."/>
            <person name="Chung H.K.L."/>
            <person name="Riordan S.M."/>
            <person name="Grimm M.C."/>
            <person name="Leong R.W."/>
            <person name="Tanaka M.M."/>
            <person name="Connor S."/>
            <person name="Zhang L."/>
        </authorList>
    </citation>
    <scope>NUCLEOTIDE SEQUENCE [LARGE SCALE GENOMIC DNA]</scope>
    <source>
        <strain evidence="2 3">P2CDO4</strain>
        <plasmid evidence="2">pICON</plasmid>
    </source>
</reference>
<geneLocation type="plasmid" evidence="3">
    <name>picon</name>
</geneLocation>
<evidence type="ECO:0000313" key="3">
    <source>
        <dbReference type="Proteomes" id="UP000241854"/>
    </source>
</evidence>
<organism evidence="2 3">
    <name type="scientific">Campylobacter concisus</name>
    <dbReference type="NCBI Taxonomy" id="199"/>
    <lineage>
        <taxon>Bacteria</taxon>
        <taxon>Pseudomonadati</taxon>
        <taxon>Campylobacterota</taxon>
        <taxon>Epsilonproteobacteria</taxon>
        <taxon>Campylobacterales</taxon>
        <taxon>Campylobacteraceae</taxon>
        <taxon>Campylobacter</taxon>
    </lineage>
</organism>
<keyword evidence="2" id="KW-0614">Plasmid</keyword>
<keyword evidence="1" id="KW-1133">Transmembrane helix</keyword>
<dbReference type="EMBL" id="CP021643">
    <property type="protein sequence ID" value="AVX45119.1"/>
    <property type="molecule type" value="Genomic_DNA"/>
</dbReference>
<protein>
    <submittedName>
        <fullName evidence="2">Uncharacterized protein</fullName>
    </submittedName>
</protein>
<keyword evidence="1" id="KW-0472">Membrane</keyword>
<dbReference type="Proteomes" id="UP000241854">
    <property type="component" value="Plasmid pICON"/>
</dbReference>
<accession>A0A2R4P357</accession>
<evidence type="ECO:0000313" key="2">
    <source>
        <dbReference type="EMBL" id="AVX45119.1"/>
    </source>
</evidence>
<feature type="transmembrane region" description="Helical" evidence="1">
    <location>
        <begin position="32"/>
        <end position="54"/>
    </location>
</feature>
<dbReference type="RefSeq" id="WP_107917420.1">
    <property type="nucleotide sequence ID" value="NZ_CP021643.1"/>
</dbReference>
<dbReference type="AlphaFoldDB" id="A0A2R4P357"/>
<proteinExistence type="predicted"/>